<organism evidence="2 3">
    <name type="scientific">Glutamicibacter halophytocola</name>
    <dbReference type="NCBI Taxonomy" id="1933880"/>
    <lineage>
        <taxon>Bacteria</taxon>
        <taxon>Bacillati</taxon>
        <taxon>Actinomycetota</taxon>
        <taxon>Actinomycetes</taxon>
        <taxon>Micrococcales</taxon>
        <taxon>Micrococcaceae</taxon>
        <taxon>Glutamicibacter</taxon>
    </lineage>
</organism>
<protein>
    <recommendedName>
        <fullName evidence="4">Bacterial EndoU nuclease domain-containing protein</fullName>
    </recommendedName>
</protein>
<feature type="signal peptide" evidence="1">
    <location>
        <begin position="1"/>
        <end position="28"/>
    </location>
</feature>
<evidence type="ECO:0000313" key="2">
    <source>
        <dbReference type="EMBL" id="UUX59319.1"/>
    </source>
</evidence>
<dbReference type="AlphaFoldDB" id="A0AA94XUZ7"/>
<accession>A0AA94XUZ7</accession>
<evidence type="ECO:0000313" key="3">
    <source>
        <dbReference type="Proteomes" id="UP001060018"/>
    </source>
</evidence>
<evidence type="ECO:0000256" key="1">
    <source>
        <dbReference type="SAM" id="SignalP"/>
    </source>
</evidence>
<dbReference type="Proteomes" id="UP001060018">
    <property type="component" value="Chromosome"/>
</dbReference>
<dbReference type="RefSeq" id="WP_257745800.1">
    <property type="nucleotide sequence ID" value="NZ_CP102487.1"/>
</dbReference>
<name>A0AA94XUZ7_9MICC</name>
<reference evidence="2" key="1">
    <citation type="journal article" date="2022" name="Pest Manag. Sci.">
        <title>Glutamicibacter halophytocola-mediated host fitness of potato tuber moth on Solanaceae crops.</title>
        <authorList>
            <person name="Wang W."/>
            <person name="Xiao G."/>
            <person name="Du G."/>
            <person name="Chang L."/>
            <person name="Yang Y."/>
            <person name="Ye J."/>
            <person name="Chen B."/>
        </authorList>
    </citation>
    <scope>NUCLEOTIDE SEQUENCE</scope>
    <source>
        <strain evidence="2">S2</strain>
    </source>
</reference>
<dbReference type="EMBL" id="CP102487">
    <property type="protein sequence ID" value="UUX59319.1"/>
    <property type="molecule type" value="Genomic_DNA"/>
</dbReference>
<proteinExistence type="predicted"/>
<keyword evidence="1" id="KW-0732">Signal</keyword>
<sequence length="223" mass="24938">MQFKKINVALSVCAILIVSTIVGQPAGATITEFSTNERQILGEAQADELYVVGPSGDRFYPDRLSASLKFVGTPANYWSPCGIFDKNNKMVRKFNRQAIKGLSGKTGNLRCGWHKNAKGSTKATGVGFRHIKAGHMSQWENQAVFLRANWREMADWATNEALNHSCKKGYFKSQGKAKYVAPYQIRDSRDRVIRRFAVYVVVGAKDQNVITSYPRDGRYSCSL</sequence>
<evidence type="ECO:0008006" key="4">
    <source>
        <dbReference type="Google" id="ProtNLM"/>
    </source>
</evidence>
<gene>
    <name evidence="2" type="ORF">NUH22_01370</name>
</gene>
<feature type="chain" id="PRO_5041734624" description="Bacterial EndoU nuclease domain-containing protein" evidence="1">
    <location>
        <begin position="29"/>
        <end position="223"/>
    </location>
</feature>